<dbReference type="AlphaFoldDB" id="A0A8I1HGP0"/>
<accession>A0A8I1HGP0</accession>
<proteinExistence type="predicted"/>
<evidence type="ECO:0000313" key="2">
    <source>
        <dbReference type="Proteomes" id="UP000660083"/>
    </source>
</evidence>
<protein>
    <submittedName>
        <fullName evidence="1">Uncharacterized protein</fullName>
    </submittedName>
</protein>
<comment type="caution">
    <text evidence="1">The sequence shown here is derived from an EMBL/GenBank/DDBJ whole genome shotgun (WGS) entry which is preliminary data.</text>
</comment>
<evidence type="ECO:0000313" key="1">
    <source>
        <dbReference type="EMBL" id="MBK1445766.1"/>
    </source>
</evidence>
<dbReference type="Proteomes" id="UP000660083">
    <property type="component" value="Unassembled WGS sequence"/>
</dbReference>
<dbReference type="RefSeq" id="WP_161511730.1">
    <property type="nucleotide sequence ID" value="NZ_CP027658.1"/>
</dbReference>
<organism evidence="1 2">
    <name type="scientific">Acinetobacter pittii</name>
    <name type="common">Acinetobacter genomosp. 3</name>
    <dbReference type="NCBI Taxonomy" id="48296"/>
    <lineage>
        <taxon>Bacteria</taxon>
        <taxon>Pseudomonadati</taxon>
        <taxon>Pseudomonadota</taxon>
        <taxon>Gammaproteobacteria</taxon>
        <taxon>Moraxellales</taxon>
        <taxon>Moraxellaceae</taxon>
        <taxon>Acinetobacter</taxon>
        <taxon>Acinetobacter calcoaceticus/baumannii complex</taxon>
    </lineage>
</organism>
<dbReference type="EMBL" id="JAEFCT010000013">
    <property type="protein sequence ID" value="MBK1445766.1"/>
    <property type="molecule type" value="Genomic_DNA"/>
</dbReference>
<gene>
    <name evidence="1" type="ORF">JDA50_15200</name>
</gene>
<reference evidence="1" key="1">
    <citation type="submission" date="2020-12" db="EMBL/GenBank/DDBJ databases">
        <authorList>
            <person name="Chopjitt P."/>
        </authorList>
    </citation>
    <scope>NUCLEOTIDE SEQUENCE</scope>
    <source>
        <strain evidence="1">AP1</strain>
    </source>
</reference>
<name>A0A8I1HGP0_ACIPI</name>
<sequence>MANRKKKQKPKNSNVNKRTQLKPLIIIQQCSNNKGAWMILVAEFLKFLTLVWTEYKKPIIEFFSSL</sequence>